<gene>
    <name evidence="2" type="ORF">SKAU_G00171060</name>
</gene>
<feature type="compositionally biased region" description="Basic and acidic residues" evidence="1">
    <location>
        <begin position="1"/>
        <end position="15"/>
    </location>
</feature>
<name>A0A9Q1FKK3_SYNKA</name>
<comment type="caution">
    <text evidence="2">The sequence shown here is derived from an EMBL/GenBank/DDBJ whole genome shotgun (WGS) entry which is preliminary data.</text>
</comment>
<keyword evidence="3" id="KW-1185">Reference proteome</keyword>
<accession>A0A9Q1FKK3</accession>
<dbReference type="EMBL" id="JAINUF010000005">
    <property type="protein sequence ID" value="KAJ8360581.1"/>
    <property type="molecule type" value="Genomic_DNA"/>
</dbReference>
<dbReference type="Proteomes" id="UP001152622">
    <property type="component" value="Chromosome 5"/>
</dbReference>
<feature type="region of interest" description="Disordered" evidence="1">
    <location>
        <begin position="1"/>
        <end position="50"/>
    </location>
</feature>
<dbReference type="AlphaFoldDB" id="A0A9Q1FKK3"/>
<sequence>MRGDLRDVRGVDSGRRGRSCQSRNLGNRGGDATSSPPTGHRGRATGHSPGIALFRQIQVIHRHATQTNSASGDIKPFVCVSPTPLHFKGTSGGLVTSTGTTALFSLTV</sequence>
<evidence type="ECO:0000313" key="3">
    <source>
        <dbReference type="Proteomes" id="UP001152622"/>
    </source>
</evidence>
<reference evidence="2" key="1">
    <citation type="journal article" date="2023" name="Science">
        <title>Genome structures resolve the early diversification of teleost fishes.</title>
        <authorList>
            <person name="Parey E."/>
            <person name="Louis A."/>
            <person name="Montfort J."/>
            <person name="Bouchez O."/>
            <person name="Roques C."/>
            <person name="Iampietro C."/>
            <person name="Lluch J."/>
            <person name="Castinel A."/>
            <person name="Donnadieu C."/>
            <person name="Desvignes T."/>
            <person name="Floi Bucao C."/>
            <person name="Jouanno E."/>
            <person name="Wen M."/>
            <person name="Mejri S."/>
            <person name="Dirks R."/>
            <person name="Jansen H."/>
            <person name="Henkel C."/>
            <person name="Chen W.J."/>
            <person name="Zahm M."/>
            <person name="Cabau C."/>
            <person name="Klopp C."/>
            <person name="Thompson A.W."/>
            <person name="Robinson-Rechavi M."/>
            <person name="Braasch I."/>
            <person name="Lecointre G."/>
            <person name="Bobe J."/>
            <person name="Postlethwait J.H."/>
            <person name="Berthelot C."/>
            <person name="Roest Crollius H."/>
            <person name="Guiguen Y."/>
        </authorList>
    </citation>
    <scope>NUCLEOTIDE SEQUENCE</scope>
    <source>
        <strain evidence="2">WJC10195</strain>
    </source>
</reference>
<evidence type="ECO:0000256" key="1">
    <source>
        <dbReference type="SAM" id="MobiDB-lite"/>
    </source>
</evidence>
<organism evidence="2 3">
    <name type="scientific">Synaphobranchus kaupii</name>
    <name type="common">Kaup's arrowtooth eel</name>
    <dbReference type="NCBI Taxonomy" id="118154"/>
    <lineage>
        <taxon>Eukaryota</taxon>
        <taxon>Metazoa</taxon>
        <taxon>Chordata</taxon>
        <taxon>Craniata</taxon>
        <taxon>Vertebrata</taxon>
        <taxon>Euteleostomi</taxon>
        <taxon>Actinopterygii</taxon>
        <taxon>Neopterygii</taxon>
        <taxon>Teleostei</taxon>
        <taxon>Anguilliformes</taxon>
        <taxon>Synaphobranchidae</taxon>
        <taxon>Synaphobranchus</taxon>
    </lineage>
</organism>
<evidence type="ECO:0000313" key="2">
    <source>
        <dbReference type="EMBL" id="KAJ8360581.1"/>
    </source>
</evidence>
<protein>
    <submittedName>
        <fullName evidence="2">Uncharacterized protein</fullName>
    </submittedName>
</protein>
<proteinExistence type="predicted"/>